<accession>A0A8S1H5T1</accession>
<gene>
    <name evidence="2" type="ORF">CAUJ_LOCUS6623</name>
</gene>
<dbReference type="Proteomes" id="UP000835052">
    <property type="component" value="Unassembled WGS sequence"/>
</dbReference>
<dbReference type="EMBL" id="CAJGYM010000017">
    <property type="protein sequence ID" value="CAD6190704.1"/>
    <property type="molecule type" value="Genomic_DNA"/>
</dbReference>
<feature type="region of interest" description="Disordered" evidence="1">
    <location>
        <begin position="365"/>
        <end position="541"/>
    </location>
</feature>
<organism evidence="2 3">
    <name type="scientific">Caenorhabditis auriculariae</name>
    <dbReference type="NCBI Taxonomy" id="2777116"/>
    <lineage>
        <taxon>Eukaryota</taxon>
        <taxon>Metazoa</taxon>
        <taxon>Ecdysozoa</taxon>
        <taxon>Nematoda</taxon>
        <taxon>Chromadorea</taxon>
        <taxon>Rhabditida</taxon>
        <taxon>Rhabditina</taxon>
        <taxon>Rhabditomorpha</taxon>
        <taxon>Rhabditoidea</taxon>
        <taxon>Rhabditidae</taxon>
        <taxon>Peloderinae</taxon>
        <taxon>Caenorhabditis</taxon>
    </lineage>
</organism>
<proteinExistence type="predicted"/>
<keyword evidence="3" id="KW-1185">Reference proteome</keyword>
<evidence type="ECO:0000313" key="3">
    <source>
        <dbReference type="Proteomes" id="UP000835052"/>
    </source>
</evidence>
<sequence length="663" mass="72856">MATLIVSGVTSSGVPIVTGSIISHGTSTARVHHVNSSSKFEAESWDGEHADHDFADDHHHAAHHESVLAVPESHSPHKKMFETAEEHDDEAPPIASSAQFERNRSASLAAALLELDPRGVPLVQFFKLATEQPFLEAEEDDDTEEHHHVVEPSDSELVVTQLLFTLKQLKMTAPNKHADAINRLRELEEELRAAGAVTPADPAISEAVARALAVAGAGRDVQIRVNQSKHTTTTKTVYETETPGMVGVDTDKIRDLHQQILSSISSGATDGAPDSGTTQKKETAEEGFTNEDGSVVVSKKMTRVVTTTRTTIPGEEPSAPESPTESLGSVKERIAKFEKLQKNEPKASESSGSPDRLSVDIVITPHTPVPPEVDDDDDFQAQEPLPATEESSSHAELKQSPPSSVGYNEVEEQRYISELVSSETTRHDDVPTPATRKSIPFEYISETTYSHSRPGRDVGEGEGEERHEDVTTETTERHSPEVEQDLPHRLTPEERQTGSHSSEHELSERLEGVSEHDYAEKHEDRRQSHVSQQGFSELHSPENDKLVATLPSKTSQNAQKLITTTLGNLKIDVKVNPLSKASQLSMNFLNDTPEAMLLSKTSQNDLITFLSTTTLKNPLQNDEKVMLVTLKLQLLTKDDRAMSMKRLPEGLAMKTIQNDLTTW</sequence>
<feature type="region of interest" description="Disordered" evidence="1">
    <location>
        <begin position="263"/>
        <end position="329"/>
    </location>
</feature>
<evidence type="ECO:0000313" key="2">
    <source>
        <dbReference type="EMBL" id="CAD6190704.1"/>
    </source>
</evidence>
<evidence type="ECO:0000256" key="1">
    <source>
        <dbReference type="SAM" id="MobiDB-lite"/>
    </source>
</evidence>
<name>A0A8S1H5T1_9PELO</name>
<feature type="compositionally biased region" description="Basic and acidic residues" evidence="1">
    <location>
        <begin position="454"/>
        <end position="527"/>
    </location>
</feature>
<protein>
    <submittedName>
        <fullName evidence="2">Uncharacterized protein</fullName>
    </submittedName>
</protein>
<comment type="caution">
    <text evidence="2">The sequence shown here is derived from an EMBL/GenBank/DDBJ whole genome shotgun (WGS) entry which is preliminary data.</text>
</comment>
<feature type="region of interest" description="Disordered" evidence="1">
    <location>
        <begin position="339"/>
        <end position="358"/>
    </location>
</feature>
<dbReference type="OrthoDB" id="5877152at2759"/>
<dbReference type="AlphaFoldDB" id="A0A8S1H5T1"/>
<feature type="compositionally biased region" description="Low complexity" evidence="1">
    <location>
        <begin position="294"/>
        <end position="326"/>
    </location>
</feature>
<reference evidence="2" key="1">
    <citation type="submission" date="2020-10" db="EMBL/GenBank/DDBJ databases">
        <authorList>
            <person name="Kikuchi T."/>
        </authorList>
    </citation>
    <scope>NUCLEOTIDE SEQUENCE</scope>
    <source>
        <strain evidence="2">NKZ352</strain>
    </source>
</reference>